<feature type="region of interest" description="Disordered" evidence="1">
    <location>
        <begin position="1"/>
        <end position="22"/>
    </location>
</feature>
<keyword evidence="2" id="KW-1133">Transmembrane helix</keyword>
<keyword evidence="2" id="KW-0472">Membrane</keyword>
<evidence type="ECO:0000256" key="1">
    <source>
        <dbReference type="SAM" id="MobiDB-lite"/>
    </source>
</evidence>
<evidence type="ECO:0000313" key="4">
    <source>
        <dbReference type="Proteomes" id="UP000287547"/>
    </source>
</evidence>
<dbReference type="Proteomes" id="UP000287547">
    <property type="component" value="Unassembled WGS sequence"/>
</dbReference>
<keyword evidence="2" id="KW-0812">Transmembrane</keyword>
<evidence type="ECO:0000313" key="3">
    <source>
        <dbReference type="EMBL" id="RSM78169.1"/>
    </source>
</evidence>
<dbReference type="OrthoDB" id="4555985at2"/>
<evidence type="ECO:0000256" key="2">
    <source>
        <dbReference type="SAM" id="Phobius"/>
    </source>
</evidence>
<protein>
    <submittedName>
        <fullName evidence="3">Uncharacterized protein</fullName>
    </submittedName>
</protein>
<name>A0A428Z0Z2_KIBAR</name>
<proteinExistence type="predicted"/>
<dbReference type="AlphaFoldDB" id="A0A428Z0Z2"/>
<gene>
    <name evidence="3" type="ORF">DMH04_33975</name>
</gene>
<organism evidence="3 4">
    <name type="scientific">Kibdelosporangium aridum</name>
    <dbReference type="NCBI Taxonomy" id="2030"/>
    <lineage>
        <taxon>Bacteria</taxon>
        <taxon>Bacillati</taxon>
        <taxon>Actinomycetota</taxon>
        <taxon>Actinomycetes</taxon>
        <taxon>Pseudonocardiales</taxon>
        <taxon>Pseudonocardiaceae</taxon>
        <taxon>Kibdelosporangium</taxon>
    </lineage>
</organism>
<feature type="transmembrane region" description="Helical" evidence="2">
    <location>
        <begin position="20"/>
        <end position="40"/>
    </location>
</feature>
<sequence>MSQPDTPEPQQVMTTKPRSGYGPLATAILFAGIGGGLLAWHPWDKGAVPEPPKNPQHITIQKVGEQREPGNSDATRPVYCMTNETGALYCMVMPNRYTSIQEERR</sequence>
<reference evidence="3 4" key="1">
    <citation type="submission" date="2018-05" db="EMBL/GenBank/DDBJ databases">
        <title>Evolution of GPA BGCs.</title>
        <authorList>
            <person name="Waglechner N."/>
            <person name="Wright G.D."/>
        </authorList>
    </citation>
    <scope>NUCLEOTIDE SEQUENCE [LARGE SCALE GENOMIC DNA]</scope>
    <source>
        <strain evidence="3 4">A82846</strain>
    </source>
</reference>
<feature type="compositionally biased region" description="Polar residues" evidence="1">
    <location>
        <begin position="1"/>
        <end position="17"/>
    </location>
</feature>
<dbReference type="EMBL" id="QHKI01000037">
    <property type="protein sequence ID" value="RSM78169.1"/>
    <property type="molecule type" value="Genomic_DNA"/>
</dbReference>
<accession>A0A428Z0Z2</accession>
<comment type="caution">
    <text evidence="3">The sequence shown here is derived from an EMBL/GenBank/DDBJ whole genome shotgun (WGS) entry which is preliminary data.</text>
</comment>